<evidence type="ECO:0008006" key="3">
    <source>
        <dbReference type="Google" id="ProtNLM"/>
    </source>
</evidence>
<dbReference type="AlphaFoldDB" id="A0A6V8MGR6"/>
<proteinExistence type="predicted"/>
<evidence type="ECO:0000313" key="2">
    <source>
        <dbReference type="Proteomes" id="UP000556026"/>
    </source>
</evidence>
<accession>A0A6V8MGR6</accession>
<dbReference type="RefSeq" id="WP_183353944.1">
    <property type="nucleotide sequence ID" value="NZ_BLXX01000003.1"/>
</dbReference>
<dbReference type="InterPro" id="IPR029063">
    <property type="entry name" value="SAM-dependent_MTases_sf"/>
</dbReference>
<keyword evidence="2" id="KW-1185">Reference proteome</keyword>
<gene>
    <name evidence="1" type="ORF">GMST_14290</name>
</gene>
<protein>
    <recommendedName>
        <fullName evidence="3">Three-Cys-motif partner protein TcmP</fullName>
    </recommendedName>
</protein>
<dbReference type="Proteomes" id="UP000556026">
    <property type="component" value="Unassembled WGS sequence"/>
</dbReference>
<dbReference type="EMBL" id="BLXX01000003">
    <property type="protein sequence ID" value="GFO59104.1"/>
    <property type="molecule type" value="Genomic_DNA"/>
</dbReference>
<dbReference type="NCBIfam" id="TIGR04474">
    <property type="entry name" value="tcm_partner"/>
    <property type="match status" value="1"/>
</dbReference>
<organism evidence="1 2">
    <name type="scientific">Geomonas silvestris</name>
    <dbReference type="NCBI Taxonomy" id="2740184"/>
    <lineage>
        <taxon>Bacteria</taxon>
        <taxon>Pseudomonadati</taxon>
        <taxon>Thermodesulfobacteriota</taxon>
        <taxon>Desulfuromonadia</taxon>
        <taxon>Geobacterales</taxon>
        <taxon>Geobacteraceae</taxon>
        <taxon>Geomonas</taxon>
    </lineage>
</organism>
<dbReference type="SUPFAM" id="SSF53335">
    <property type="entry name" value="S-adenosyl-L-methionine-dependent methyltransferases"/>
    <property type="match status" value="1"/>
</dbReference>
<name>A0A6V8MGR6_9BACT</name>
<dbReference type="InterPro" id="IPR031009">
    <property type="entry name" value="Tcm_partner"/>
</dbReference>
<reference evidence="2" key="1">
    <citation type="submission" date="2020-06" db="EMBL/GenBank/DDBJ databases">
        <title>Draft genomic sequence of Geomonas sp. Red330.</title>
        <authorList>
            <person name="Itoh H."/>
            <person name="Zhenxing X."/>
            <person name="Ushijima N."/>
            <person name="Masuda Y."/>
            <person name="Shiratori Y."/>
            <person name="Senoo K."/>
        </authorList>
    </citation>
    <scope>NUCLEOTIDE SEQUENCE [LARGE SCALE GENOMIC DNA]</scope>
    <source>
        <strain evidence="2">Red330</strain>
    </source>
</reference>
<evidence type="ECO:0000313" key="1">
    <source>
        <dbReference type="EMBL" id="GFO59104.1"/>
    </source>
</evidence>
<comment type="caution">
    <text evidence="1">The sequence shown here is derived from an EMBL/GenBank/DDBJ whole genome shotgun (WGS) entry which is preliminary data.</text>
</comment>
<sequence>MANLQEFGGDWTQEKLFRVRSYLSAYTQALKNKNFNLVYIDAFAGTGYRNLKIDETSTDLLFPDQAGHDAEALHAGSARIALEMEPPFSWYYFIEQDKEKCGELERLRTEFPDKARQIRIINDDANATLQKISLVQWKQKNLRGVLFLDPFGMNVSWNTIEAVARTEAIDMWYLFPLGVGVNRLLRKDGNIPEGWRRRLENIFGNSDWEGLFYKKEVLPNLFGEEEIVSKTGDFKQITDYFVTRLQTIFPGVAGNPLQLMNSRSNPLYLLCFAASNKKGAPIALKIAEHILRGRRP</sequence>